<keyword evidence="2" id="KW-0560">Oxidoreductase</keyword>
<evidence type="ECO:0000259" key="7">
    <source>
        <dbReference type="Pfam" id="PF07732"/>
    </source>
</evidence>
<dbReference type="RefSeq" id="WP_153452517.1">
    <property type="nucleotide sequence ID" value="NZ_WEGJ01000009.1"/>
</dbReference>
<evidence type="ECO:0000256" key="4">
    <source>
        <dbReference type="SAM" id="MobiDB-lite"/>
    </source>
</evidence>
<comment type="caution">
    <text evidence="8">The sequence shown here is derived from an EMBL/GenBank/DDBJ whole genome shotgun (WGS) entry which is preliminary data.</text>
</comment>
<feature type="chain" id="PRO_5039630726" evidence="5">
    <location>
        <begin position="19"/>
        <end position="346"/>
    </location>
</feature>
<proteinExistence type="predicted"/>
<accession>A0A7K0CHH2</accession>
<evidence type="ECO:0000313" key="9">
    <source>
        <dbReference type="Proteomes" id="UP000466345"/>
    </source>
</evidence>
<keyword evidence="1" id="KW-0479">Metal-binding</keyword>
<dbReference type="InterPro" id="IPR008972">
    <property type="entry name" value="Cupredoxin"/>
</dbReference>
<feature type="domain" description="Plastocyanin-like" evidence="7">
    <location>
        <begin position="102"/>
        <end position="213"/>
    </location>
</feature>
<feature type="compositionally biased region" description="Low complexity" evidence="4">
    <location>
        <begin position="29"/>
        <end position="50"/>
    </location>
</feature>
<keyword evidence="8" id="KW-0131">Cell cycle</keyword>
<dbReference type="OrthoDB" id="345021at2"/>
<dbReference type="EMBL" id="WEGJ01000009">
    <property type="protein sequence ID" value="MQY12930.1"/>
    <property type="molecule type" value="Genomic_DNA"/>
</dbReference>
<feature type="domain" description="Plastocyanin-like" evidence="6">
    <location>
        <begin position="224"/>
        <end position="341"/>
    </location>
</feature>
<feature type="compositionally biased region" description="Basic and acidic residues" evidence="4">
    <location>
        <begin position="51"/>
        <end position="73"/>
    </location>
</feature>
<dbReference type="Gene3D" id="2.60.40.420">
    <property type="entry name" value="Cupredoxins - blue copper proteins"/>
    <property type="match status" value="2"/>
</dbReference>
<name>A0A7K0CHH2_9ACTN</name>
<dbReference type="InterPro" id="IPR011706">
    <property type="entry name" value="Cu-oxidase_C"/>
</dbReference>
<evidence type="ECO:0000256" key="5">
    <source>
        <dbReference type="SAM" id="SignalP"/>
    </source>
</evidence>
<dbReference type="AlphaFoldDB" id="A0A7K0CHH2"/>
<keyword evidence="9" id="KW-1185">Reference proteome</keyword>
<keyword evidence="8" id="KW-0132">Cell division</keyword>
<gene>
    <name evidence="8" type="primary">ftsP</name>
    <name evidence="8" type="ORF">SRB5_30690</name>
</gene>
<evidence type="ECO:0000259" key="6">
    <source>
        <dbReference type="Pfam" id="PF07731"/>
    </source>
</evidence>
<dbReference type="Proteomes" id="UP000466345">
    <property type="component" value="Unassembled WGS sequence"/>
</dbReference>
<dbReference type="Pfam" id="PF07731">
    <property type="entry name" value="Cu-oxidase_2"/>
    <property type="match status" value="1"/>
</dbReference>
<dbReference type="GO" id="GO:0051301">
    <property type="term" value="P:cell division"/>
    <property type="evidence" value="ECO:0007669"/>
    <property type="project" value="UniProtKB-KW"/>
</dbReference>
<dbReference type="CDD" id="cd04202">
    <property type="entry name" value="CuRO_D2_2dMcoN_like"/>
    <property type="match status" value="1"/>
</dbReference>
<dbReference type="GO" id="GO:0005507">
    <property type="term" value="F:copper ion binding"/>
    <property type="evidence" value="ECO:0007669"/>
    <property type="project" value="InterPro"/>
</dbReference>
<sequence length="346" mass="37465">MTRTKILAGLASFSVALAVPWWTVPQESAPAPAAAAARDTATDDPASPDAPDPHAAMDWKAMDKEMAKRDKSFPAKTKGTGAQPLAPKILADGTKQFTLTAQNIKWEVEPGKTVDAMAYNGQIPGPAIRVDVGDRVRVILKNELRESTVIHWHGIPVTNKMDGVANVTQDPVPPGKSFTYDITASRQSVGWFHSHHDGVKQVTSGLWGTFQIGDLPLPGNVKPDKEIPFSLQDSGALGLTFNGKSFPATAPVRLKKGQSLLVHYYNAGDMPHPMHLHGLDQLVVAKDGFPLEDPYKADTILIAPGERYSVLIKADQLGTWSWHCHILSHSESSKGMTGMFTELIVT</sequence>
<evidence type="ECO:0000256" key="2">
    <source>
        <dbReference type="ARBA" id="ARBA00023002"/>
    </source>
</evidence>
<dbReference type="PANTHER" id="PTHR11709:SF394">
    <property type="entry name" value="FI03373P-RELATED"/>
    <property type="match status" value="1"/>
</dbReference>
<feature type="signal peptide" evidence="5">
    <location>
        <begin position="1"/>
        <end position="18"/>
    </location>
</feature>
<dbReference type="PANTHER" id="PTHR11709">
    <property type="entry name" value="MULTI-COPPER OXIDASE"/>
    <property type="match status" value="1"/>
</dbReference>
<evidence type="ECO:0000313" key="8">
    <source>
        <dbReference type="EMBL" id="MQY12930.1"/>
    </source>
</evidence>
<keyword evidence="3" id="KW-0186">Copper</keyword>
<evidence type="ECO:0000256" key="3">
    <source>
        <dbReference type="ARBA" id="ARBA00023008"/>
    </source>
</evidence>
<reference evidence="8 9" key="1">
    <citation type="submission" date="2019-10" db="EMBL/GenBank/DDBJ databases">
        <title>Streptomyces smaragdinus sp. nov. and Streptomyces fabii sp. nov., isolated from the gut of fungus growing-termite Macrotermes natalensis.</title>
        <authorList>
            <person name="Schwitalla J."/>
            <person name="Benndorf R."/>
            <person name="Martin K."/>
            <person name="De Beer W."/>
            <person name="Kaster A.-K."/>
            <person name="Vollmers J."/>
            <person name="Poulsen M."/>
            <person name="Beemelmanns C."/>
        </authorList>
    </citation>
    <scope>NUCLEOTIDE SEQUENCE [LARGE SCALE GENOMIC DNA]</scope>
    <source>
        <strain evidence="8 9">RB5</strain>
    </source>
</reference>
<keyword evidence="5" id="KW-0732">Signal</keyword>
<protein>
    <submittedName>
        <fullName evidence="8">Cell division protein FtsP</fullName>
    </submittedName>
</protein>
<feature type="region of interest" description="Disordered" evidence="4">
    <location>
        <begin position="27"/>
        <end position="85"/>
    </location>
</feature>
<dbReference type="InterPro" id="IPR011707">
    <property type="entry name" value="Cu-oxidase-like_N"/>
</dbReference>
<dbReference type="GO" id="GO:0016491">
    <property type="term" value="F:oxidoreductase activity"/>
    <property type="evidence" value="ECO:0007669"/>
    <property type="project" value="UniProtKB-KW"/>
</dbReference>
<dbReference type="SUPFAM" id="SSF49503">
    <property type="entry name" value="Cupredoxins"/>
    <property type="match status" value="2"/>
</dbReference>
<evidence type="ECO:0000256" key="1">
    <source>
        <dbReference type="ARBA" id="ARBA00022723"/>
    </source>
</evidence>
<dbReference type="Pfam" id="PF07732">
    <property type="entry name" value="Cu-oxidase_3"/>
    <property type="match status" value="1"/>
</dbReference>
<organism evidence="8 9">
    <name type="scientific">Streptomyces smaragdinus</name>
    <dbReference type="NCBI Taxonomy" id="2585196"/>
    <lineage>
        <taxon>Bacteria</taxon>
        <taxon>Bacillati</taxon>
        <taxon>Actinomycetota</taxon>
        <taxon>Actinomycetes</taxon>
        <taxon>Kitasatosporales</taxon>
        <taxon>Streptomycetaceae</taxon>
        <taxon>Streptomyces</taxon>
    </lineage>
</organism>
<dbReference type="InterPro" id="IPR045087">
    <property type="entry name" value="Cu-oxidase_fam"/>
</dbReference>